<comment type="caution">
    <text evidence="11">The sequence shown here is derived from an EMBL/GenBank/DDBJ whole genome shotgun (WGS) entry which is preliminary data.</text>
</comment>
<dbReference type="SMART" id="SM00387">
    <property type="entry name" value="HATPase_c"/>
    <property type="match status" value="1"/>
</dbReference>
<dbReference type="PANTHER" id="PTHR42878">
    <property type="entry name" value="TWO-COMPONENT HISTIDINE KINASE"/>
    <property type="match status" value="1"/>
</dbReference>
<evidence type="ECO:0000256" key="8">
    <source>
        <dbReference type="ARBA" id="ARBA00023012"/>
    </source>
</evidence>
<evidence type="ECO:0000259" key="10">
    <source>
        <dbReference type="PROSITE" id="PS50109"/>
    </source>
</evidence>
<evidence type="ECO:0000256" key="7">
    <source>
        <dbReference type="ARBA" id="ARBA00022840"/>
    </source>
</evidence>
<dbReference type="InterPro" id="IPR036097">
    <property type="entry name" value="HisK_dim/P_sf"/>
</dbReference>
<dbReference type="Proteomes" id="UP000274920">
    <property type="component" value="Unassembled WGS sequence"/>
</dbReference>
<dbReference type="GO" id="GO:0005524">
    <property type="term" value="F:ATP binding"/>
    <property type="evidence" value="ECO:0007669"/>
    <property type="project" value="UniProtKB-KW"/>
</dbReference>
<proteinExistence type="predicted"/>
<evidence type="ECO:0000256" key="2">
    <source>
        <dbReference type="ARBA" id="ARBA00004370"/>
    </source>
</evidence>
<dbReference type="AlphaFoldDB" id="A0A3R8JLH7"/>
<keyword evidence="7" id="KW-0067">ATP-binding</keyword>
<dbReference type="CDD" id="cd00082">
    <property type="entry name" value="HisKA"/>
    <property type="match status" value="1"/>
</dbReference>
<dbReference type="InterPro" id="IPR003594">
    <property type="entry name" value="HATPase_dom"/>
</dbReference>
<evidence type="ECO:0000313" key="12">
    <source>
        <dbReference type="Proteomes" id="UP000274920"/>
    </source>
</evidence>
<dbReference type="GO" id="GO:0030295">
    <property type="term" value="F:protein kinase activator activity"/>
    <property type="evidence" value="ECO:0007669"/>
    <property type="project" value="TreeGrafter"/>
</dbReference>
<dbReference type="SUPFAM" id="SSF47384">
    <property type="entry name" value="Homodimeric domain of signal transducing histidine kinase"/>
    <property type="match status" value="1"/>
</dbReference>
<dbReference type="PROSITE" id="PS50109">
    <property type="entry name" value="HIS_KIN"/>
    <property type="match status" value="1"/>
</dbReference>
<dbReference type="SUPFAM" id="SSF55874">
    <property type="entry name" value="ATPase domain of HSP90 chaperone/DNA topoisomerase II/histidine kinase"/>
    <property type="match status" value="1"/>
</dbReference>
<dbReference type="EC" id="2.7.13.3" evidence="3"/>
<evidence type="ECO:0000256" key="6">
    <source>
        <dbReference type="ARBA" id="ARBA00022777"/>
    </source>
</evidence>
<feature type="domain" description="Histidine kinase" evidence="10">
    <location>
        <begin position="254"/>
        <end position="467"/>
    </location>
</feature>
<comment type="subcellular location">
    <subcellularLocation>
        <location evidence="2">Membrane</location>
    </subcellularLocation>
</comment>
<dbReference type="InterPro" id="IPR050351">
    <property type="entry name" value="BphY/WalK/GraS-like"/>
</dbReference>
<evidence type="ECO:0000256" key="3">
    <source>
        <dbReference type="ARBA" id="ARBA00012438"/>
    </source>
</evidence>
<keyword evidence="9" id="KW-1133">Transmembrane helix</keyword>
<evidence type="ECO:0000256" key="9">
    <source>
        <dbReference type="SAM" id="Phobius"/>
    </source>
</evidence>
<feature type="transmembrane region" description="Helical" evidence="9">
    <location>
        <begin position="12"/>
        <end position="35"/>
    </location>
</feature>
<evidence type="ECO:0000256" key="4">
    <source>
        <dbReference type="ARBA" id="ARBA00022679"/>
    </source>
</evidence>
<protein>
    <recommendedName>
        <fullName evidence="3">histidine kinase</fullName>
        <ecNumber evidence="3">2.7.13.3</ecNumber>
    </recommendedName>
</protein>
<sequence length="468" mass="52908">MKSLMKIIRRYVVSAAVLALAVALFNIGVLFFIGFQAVQRFGESRMGAGEQLENVAAQFTVSAHGTMENRARYQLSEEGYAYLEEYHFLWSMLLDEGGNVVWSWRLPGELPGSYGLADVAKFSRWYLMDYPVRVWEMDGMLLVSGYGKEHAVKISLMYPLNQIRSIPQYLSVIVGMNVALFLALSLWFAYRFYYSLRPVCAGIDALAEKTPVLLAEKGTTAELAARLNQASRILEKQDQKLMQRDDARTSWIAGVSHDIRTPLALIMGYSEALTENPKLGEEPRGQAEAIRKQSLLIRQLIEDLNLTSKLEYHAQPLRMQEYCPAVLLRETVAEYYNEGLDERYEITVQAAHQTERIRQQGDVPLLKRVLRNVIGNSIRHNPEGCRIMLQLSEDMGWIVWRLWDSGPGIPEKVVDALEGEASGPGEEVHVMGLRIVRQIITAHGGHADFVRNEEGSYGVEFVMPVEFG</sequence>
<dbReference type="PANTHER" id="PTHR42878:SF7">
    <property type="entry name" value="SENSOR HISTIDINE KINASE GLRK"/>
    <property type="match status" value="1"/>
</dbReference>
<dbReference type="GO" id="GO:0000156">
    <property type="term" value="F:phosphorelay response regulator activity"/>
    <property type="evidence" value="ECO:0007669"/>
    <property type="project" value="TreeGrafter"/>
</dbReference>
<dbReference type="Pfam" id="PF02518">
    <property type="entry name" value="HATPase_c"/>
    <property type="match status" value="1"/>
</dbReference>
<evidence type="ECO:0000313" key="11">
    <source>
        <dbReference type="EMBL" id="RRK30905.1"/>
    </source>
</evidence>
<dbReference type="SMART" id="SM00388">
    <property type="entry name" value="HisKA"/>
    <property type="match status" value="1"/>
</dbReference>
<keyword evidence="4" id="KW-0808">Transferase</keyword>
<comment type="catalytic activity">
    <reaction evidence="1">
        <text>ATP + protein L-histidine = ADP + protein N-phospho-L-histidine.</text>
        <dbReference type="EC" id="2.7.13.3"/>
    </reaction>
</comment>
<feature type="transmembrane region" description="Helical" evidence="9">
    <location>
        <begin position="169"/>
        <end position="190"/>
    </location>
</feature>
<keyword evidence="9" id="KW-0472">Membrane</keyword>
<dbReference type="EMBL" id="RHJS01000002">
    <property type="protein sequence ID" value="RRK30905.1"/>
    <property type="molecule type" value="Genomic_DNA"/>
</dbReference>
<keyword evidence="8" id="KW-0902">Two-component regulatory system</keyword>
<keyword evidence="6 11" id="KW-0418">Kinase</keyword>
<keyword evidence="12" id="KW-1185">Reference proteome</keyword>
<name>A0A3R8JLH7_9FIRM</name>
<dbReference type="Pfam" id="PF00512">
    <property type="entry name" value="HisKA"/>
    <property type="match status" value="1"/>
</dbReference>
<dbReference type="Gene3D" id="3.30.565.10">
    <property type="entry name" value="Histidine kinase-like ATPase, C-terminal domain"/>
    <property type="match status" value="1"/>
</dbReference>
<keyword evidence="9" id="KW-0812">Transmembrane</keyword>
<accession>A0A3R8JLH7</accession>
<dbReference type="InterPro" id="IPR036890">
    <property type="entry name" value="HATPase_C_sf"/>
</dbReference>
<dbReference type="GO" id="GO:0000155">
    <property type="term" value="F:phosphorelay sensor kinase activity"/>
    <property type="evidence" value="ECO:0007669"/>
    <property type="project" value="InterPro"/>
</dbReference>
<reference evidence="11" key="1">
    <citation type="submission" date="2018-10" db="EMBL/GenBank/DDBJ databases">
        <title>Schaedlerella arabinophila gen. nov. sp. nov., isolated from the mouse intestinal tract and comparative analysis with the genome of the closely related altered Schaedler flora strain ASF502.</title>
        <authorList>
            <person name="Miyake S."/>
            <person name="Soh M."/>
            <person name="Seedorf H."/>
        </authorList>
    </citation>
    <scope>NUCLEOTIDE SEQUENCE [LARGE SCALE GENOMIC DNA]</scope>
    <source>
        <strain evidence="11">DSM 106076</strain>
    </source>
</reference>
<dbReference type="InterPro" id="IPR005467">
    <property type="entry name" value="His_kinase_dom"/>
</dbReference>
<evidence type="ECO:0000256" key="1">
    <source>
        <dbReference type="ARBA" id="ARBA00000085"/>
    </source>
</evidence>
<dbReference type="Gene3D" id="1.10.287.130">
    <property type="match status" value="1"/>
</dbReference>
<organism evidence="11 12">
    <name type="scientific">Schaedlerella arabinosiphila</name>
    <dbReference type="NCBI Taxonomy" id="2044587"/>
    <lineage>
        <taxon>Bacteria</taxon>
        <taxon>Bacillati</taxon>
        <taxon>Bacillota</taxon>
        <taxon>Clostridia</taxon>
        <taxon>Lachnospirales</taxon>
        <taxon>Lachnospiraceae</taxon>
        <taxon>Schaedlerella</taxon>
    </lineage>
</organism>
<keyword evidence="5" id="KW-0547">Nucleotide-binding</keyword>
<evidence type="ECO:0000256" key="5">
    <source>
        <dbReference type="ARBA" id="ARBA00022741"/>
    </source>
</evidence>
<dbReference type="InterPro" id="IPR003661">
    <property type="entry name" value="HisK_dim/P_dom"/>
</dbReference>
<gene>
    <name evidence="11" type="ORF">EBB54_05580</name>
</gene>
<dbReference type="GO" id="GO:0007234">
    <property type="term" value="P:osmosensory signaling via phosphorelay pathway"/>
    <property type="evidence" value="ECO:0007669"/>
    <property type="project" value="TreeGrafter"/>
</dbReference>